<proteinExistence type="predicted"/>
<organism evidence="1 2">
    <name type="scientific">Paramuricea clavata</name>
    <name type="common">Red gorgonian</name>
    <name type="synonym">Violescent sea-whip</name>
    <dbReference type="NCBI Taxonomy" id="317549"/>
    <lineage>
        <taxon>Eukaryota</taxon>
        <taxon>Metazoa</taxon>
        <taxon>Cnidaria</taxon>
        <taxon>Anthozoa</taxon>
        <taxon>Octocorallia</taxon>
        <taxon>Malacalcyonacea</taxon>
        <taxon>Plexauridae</taxon>
        <taxon>Paramuricea</taxon>
    </lineage>
</organism>
<gene>
    <name evidence="1" type="ORF">PACLA_8A008881</name>
</gene>
<dbReference type="AlphaFoldDB" id="A0A6S7JNU3"/>
<accession>A0A6S7JNU3</accession>
<dbReference type="EMBL" id="CACRXK020017151">
    <property type="protein sequence ID" value="CAB4030800.1"/>
    <property type="molecule type" value="Genomic_DNA"/>
</dbReference>
<dbReference type="OrthoDB" id="166585at2759"/>
<protein>
    <submittedName>
        <fullName evidence="1">Uncharacterized protein</fullName>
    </submittedName>
</protein>
<dbReference type="Proteomes" id="UP001152795">
    <property type="component" value="Unassembled WGS sequence"/>
</dbReference>
<dbReference type="InterPro" id="IPR006624">
    <property type="entry name" value="Beta-propeller_rpt_TECPR"/>
</dbReference>
<reference evidence="1" key="1">
    <citation type="submission" date="2020-04" db="EMBL/GenBank/DDBJ databases">
        <authorList>
            <person name="Alioto T."/>
            <person name="Alioto T."/>
            <person name="Gomez Garrido J."/>
        </authorList>
    </citation>
    <scope>NUCLEOTIDE SEQUENCE</scope>
    <source>
        <strain evidence="1">A484AB</strain>
    </source>
</reference>
<evidence type="ECO:0000313" key="2">
    <source>
        <dbReference type="Proteomes" id="UP001152795"/>
    </source>
</evidence>
<keyword evidence="2" id="KW-1185">Reference proteome</keyword>
<comment type="caution">
    <text evidence="1">The sequence shown here is derived from an EMBL/GenBank/DDBJ whole genome shotgun (WGS) entry which is preliminary data.</text>
</comment>
<evidence type="ECO:0000313" key="1">
    <source>
        <dbReference type="EMBL" id="CAB4030800.1"/>
    </source>
</evidence>
<name>A0A6S7JNU3_PARCT</name>
<dbReference type="Pfam" id="PF19193">
    <property type="entry name" value="Tectonin"/>
    <property type="match status" value="1"/>
</dbReference>
<dbReference type="SMART" id="SM00706">
    <property type="entry name" value="TECPR"/>
    <property type="match status" value="2"/>
</dbReference>
<feature type="non-terminal residue" evidence="1">
    <location>
        <position position="1"/>
    </location>
</feature>
<sequence length="145" mass="15714">MLLKQIKPNVSPIFGFFILLSLSNEEIITATEAADNVTRQFSHEWKAVNEITITQIDSGGGQTWATRIDNGHIFALQNGAWIQIDGLLTHVTVGKSGVWGVNQGDDIFFRQGATPGAPYGIGWRKLDGLLKQIDAGSSGIVYGVD</sequence>